<dbReference type="InterPro" id="IPR001714">
    <property type="entry name" value="Pept_M24_MAP"/>
</dbReference>
<evidence type="ECO:0000256" key="1">
    <source>
        <dbReference type="ARBA" id="ARBA00022670"/>
    </source>
</evidence>
<keyword evidence="2" id="KW-0479">Metal-binding</keyword>
<keyword evidence="7" id="KW-0031">Aminopeptidase</keyword>
<dbReference type="PROSITE" id="PS00491">
    <property type="entry name" value="PROLINE_PEPTIDASE"/>
    <property type="match status" value="1"/>
</dbReference>
<dbReference type="Gene3D" id="3.40.350.10">
    <property type="entry name" value="Creatinase/prolidase N-terminal domain"/>
    <property type="match status" value="1"/>
</dbReference>
<dbReference type="GO" id="GO:0004177">
    <property type="term" value="F:aminopeptidase activity"/>
    <property type="evidence" value="ECO:0007669"/>
    <property type="project" value="UniProtKB-KW"/>
</dbReference>
<feature type="domain" description="Creatinase N-terminal" evidence="6">
    <location>
        <begin position="21"/>
        <end position="149"/>
    </location>
</feature>
<evidence type="ECO:0000313" key="8">
    <source>
        <dbReference type="Proteomes" id="UP000707352"/>
    </source>
</evidence>
<evidence type="ECO:0000259" key="6">
    <source>
        <dbReference type="Pfam" id="PF01321"/>
    </source>
</evidence>
<dbReference type="InterPro" id="IPR000994">
    <property type="entry name" value="Pept_M24"/>
</dbReference>
<dbReference type="SUPFAM" id="SSF53092">
    <property type="entry name" value="Creatinase/prolidase N-terminal domain"/>
    <property type="match status" value="1"/>
</dbReference>
<feature type="domain" description="Peptidase M24" evidence="5">
    <location>
        <begin position="158"/>
        <end position="364"/>
    </location>
</feature>
<dbReference type="PRINTS" id="PR00599">
    <property type="entry name" value="MAPEPTIDASE"/>
</dbReference>
<dbReference type="PANTHER" id="PTHR46112:SF3">
    <property type="entry name" value="AMINOPEPTIDASE YPDF"/>
    <property type="match status" value="1"/>
</dbReference>
<dbReference type="RefSeq" id="WP_167674386.1">
    <property type="nucleotide sequence ID" value="NZ_JAATJS010000008.1"/>
</dbReference>
<sequence>MSDTAWRHPVAPISAEERQGRIGRLRGSMEEHGVGGVLLGSTESLRYFTGLVWRPSERLLGALITPKSLTYIVPGFERTKVESMPIIPGAIATWEEHESPYLLVRDLLKPNHRLALDEQLPLFAYHGLAAAIGSDRLIDAGPLTRPLRARKSPAELALMAQAKTMTIEVHRRAHAALQPGMRASEVVAFVDSQHRDLGAAGSSFCIVSFGVATSLPHGADGDPALQRGDLILVDTGCRLDGYHSDITRTYMIDEPTAEIERIWRIQKEAQAAAFAAAQVGATCESVDRAARAVIEANGLGPDYRLPGLPHRTGHGIGLEIHEAPNLVRGDGTALAPGMCFSNEPMIVVPDQFGVRLEDHFYMTEDGARWFTEPQASLTEPFAGVAPFPPRA</sequence>
<accession>A0ABX0VGJ2</accession>
<evidence type="ECO:0000313" key="7">
    <source>
        <dbReference type="EMBL" id="NIX78394.1"/>
    </source>
</evidence>
<evidence type="ECO:0000259" key="5">
    <source>
        <dbReference type="Pfam" id="PF00557"/>
    </source>
</evidence>
<dbReference type="PANTHER" id="PTHR46112">
    <property type="entry name" value="AMINOPEPTIDASE"/>
    <property type="match status" value="1"/>
</dbReference>
<keyword evidence="8" id="KW-1185">Reference proteome</keyword>
<dbReference type="InterPro" id="IPR029149">
    <property type="entry name" value="Creatin/AminoP/Spt16_N"/>
</dbReference>
<comment type="caution">
    <text evidence="7">The sequence shown here is derived from an EMBL/GenBank/DDBJ whole genome shotgun (WGS) entry which is preliminary data.</text>
</comment>
<keyword evidence="4" id="KW-0482">Metalloprotease</keyword>
<evidence type="ECO:0000256" key="2">
    <source>
        <dbReference type="ARBA" id="ARBA00022723"/>
    </source>
</evidence>
<dbReference type="EMBL" id="JAATJS010000008">
    <property type="protein sequence ID" value="NIX78394.1"/>
    <property type="molecule type" value="Genomic_DNA"/>
</dbReference>
<evidence type="ECO:0000256" key="3">
    <source>
        <dbReference type="ARBA" id="ARBA00022801"/>
    </source>
</evidence>
<dbReference type="InterPro" id="IPR000587">
    <property type="entry name" value="Creatinase_N"/>
</dbReference>
<protein>
    <submittedName>
        <fullName evidence="7">Aminopeptidase P family protein</fullName>
    </submittedName>
</protein>
<dbReference type="Gene3D" id="3.90.230.10">
    <property type="entry name" value="Creatinase/methionine aminopeptidase superfamily"/>
    <property type="match status" value="1"/>
</dbReference>
<organism evidence="7 8">
    <name type="scientific">Microvirga terricola</name>
    <dbReference type="NCBI Taxonomy" id="2719797"/>
    <lineage>
        <taxon>Bacteria</taxon>
        <taxon>Pseudomonadati</taxon>
        <taxon>Pseudomonadota</taxon>
        <taxon>Alphaproteobacteria</taxon>
        <taxon>Hyphomicrobiales</taxon>
        <taxon>Methylobacteriaceae</taxon>
        <taxon>Microvirga</taxon>
    </lineage>
</organism>
<dbReference type="InterPro" id="IPR036005">
    <property type="entry name" value="Creatinase/aminopeptidase-like"/>
</dbReference>
<dbReference type="Pfam" id="PF00557">
    <property type="entry name" value="Peptidase_M24"/>
    <property type="match status" value="1"/>
</dbReference>
<gene>
    <name evidence="7" type="ORF">HB375_17510</name>
</gene>
<dbReference type="InterPro" id="IPR001131">
    <property type="entry name" value="Peptidase_M24B_aminopep-P_CS"/>
</dbReference>
<evidence type="ECO:0000256" key="4">
    <source>
        <dbReference type="ARBA" id="ARBA00023049"/>
    </source>
</evidence>
<dbReference type="Pfam" id="PF01321">
    <property type="entry name" value="Creatinase_N"/>
    <property type="match status" value="1"/>
</dbReference>
<keyword evidence="1" id="KW-0645">Protease</keyword>
<proteinExistence type="predicted"/>
<reference evidence="7 8" key="1">
    <citation type="submission" date="2020-03" db="EMBL/GenBank/DDBJ databases">
        <title>The genome sequence of Microvirga sp. c23x22.</title>
        <authorList>
            <person name="Zhang X."/>
        </authorList>
    </citation>
    <scope>NUCLEOTIDE SEQUENCE [LARGE SCALE GENOMIC DNA]</scope>
    <source>
        <strain evidence="8">c23x22</strain>
    </source>
</reference>
<dbReference type="SUPFAM" id="SSF55920">
    <property type="entry name" value="Creatinase/aminopeptidase"/>
    <property type="match status" value="1"/>
</dbReference>
<name>A0ABX0VGJ2_9HYPH</name>
<dbReference type="Proteomes" id="UP000707352">
    <property type="component" value="Unassembled WGS sequence"/>
</dbReference>
<dbReference type="InterPro" id="IPR050659">
    <property type="entry name" value="Peptidase_M24B"/>
</dbReference>
<keyword evidence="3" id="KW-0378">Hydrolase</keyword>